<dbReference type="GO" id="GO:0071949">
    <property type="term" value="F:FAD binding"/>
    <property type="evidence" value="ECO:0007669"/>
    <property type="project" value="InterPro"/>
</dbReference>
<dbReference type="GO" id="GO:1903457">
    <property type="term" value="P:lactate catabolic process"/>
    <property type="evidence" value="ECO:0007669"/>
    <property type="project" value="TreeGrafter"/>
</dbReference>
<dbReference type="GO" id="GO:0046872">
    <property type="term" value="F:metal ion binding"/>
    <property type="evidence" value="ECO:0007669"/>
    <property type="project" value="UniProtKB-KW"/>
</dbReference>
<dbReference type="RefSeq" id="WP_128384515.1">
    <property type="nucleotide sequence ID" value="NZ_CP035033.1"/>
</dbReference>
<keyword evidence="6" id="KW-0408">Iron</keyword>
<dbReference type="Gene3D" id="1.10.1060.10">
    <property type="entry name" value="Alpha-helical ferredoxin"/>
    <property type="match status" value="1"/>
</dbReference>
<dbReference type="Pfam" id="PF01565">
    <property type="entry name" value="FAD_binding_4"/>
    <property type="match status" value="1"/>
</dbReference>
<keyword evidence="7" id="KW-0411">Iron-sulfur</keyword>
<evidence type="ECO:0000256" key="2">
    <source>
        <dbReference type="ARBA" id="ARBA00022630"/>
    </source>
</evidence>
<evidence type="ECO:0000313" key="11">
    <source>
        <dbReference type="Proteomes" id="UP000285478"/>
    </source>
</evidence>
<dbReference type="Gene3D" id="3.30.70.2740">
    <property type="match status" value="1"/>
</dbReference>
<dbReference type="PROSITE" id="PS51379">
    <property type="entry name" value="4FE4S_FER_2"/>
    <property type="match status" value="1"/>
</dbReference>
<organism evidence="10 11">
    <name type="scientific">Hydrogenovibrio thermophilus</name>
    <dbReference type="NCBI Taxonomy" id="265883"/>
    <lineage>
        <taxon>Bacteria</taxon>
        <taxon>Pseudomonadati</taxon>
        <taxon>Pseudomonadota</taxon>
        <taxon>Gammaproteobacteria</taxon>
        <taxon>Thiotrichales</taxon>
        <taxon>Piscirickettsiaceae</taxon>
        <taxon>Hydrogenovibrio</taxon>
    </lineage>
</organism>
<dbReference type="SUPFAM" id="SSF55103">
    <property type="entry name" value="FAD-linked oxidases, C-terminal domain"/>
    <property type="match status" value="1"/>
</dbReference>
<dbReference type="InterPro" id="IPR016166">
    <property type="entry name" value="FAD-bd_PCMH"/>
</dbReference>
<gene>
    <name evidence="10" type="ORF">EPV75_03780</name>
</gene>
<evidence type="ECO:0000259" key="9">
    <source>
        <dbReference type="PROSITE" id="PS51387"/>
    </source>
</evidence>
<keyword evidence="2" id="KW-0285">Flavoprotein</keyword>
<keyword evidence="11" id="KW-1185">Reference proteome</keyword>
<dbReference type="InterPro" id="IPR017900">
    <property type="entry name" value="4Fe4S_Fe_S_CS"/>
</dbReference>
<evidence type="ECO:0000256" key="4">
    <source>
        <dbReference type="ARBA" id="ARBA00022827"/>
    </source>
</evidence>
<evidence type="ECO:0000256" key="1">
    <source>
        <dbReference type="ARBA" id="ARBA00001974"/>
    </source>
</evidence>
<dbReference type="PROSITE" id="PS51387">
    <property type="entry name" value="FAD_PCMH"/>
    <property type="match status" value="1"/>
</dbReference>
<dbReference type="InterPro" id="IPR017896">
    <property type="entry name" value="4Fe4S_Fe-S-bd"/>
</dbReference>
<keyword evidence="3" id="KW-0479">Metal-binding</keyword>
<protein>
    <submittedName>
        <fullName evidence="10">FAD-binding oxidoreductase</fullName>
    </submittedName>
</protein>
<evidence type="ECO:0000313" key="10">
    <source>
        <dbReference type="EMBL" id="QAB14856.1"/>
    </source>
</evidence>
<evidence type="ECO:0000256" key="6">
    <source>
        <dbReference type="ARBA" id="ARBA00023004"/>
    </source>
</evidence>
<dbReference type="InterPro" id="IPR036318">
    <property type="entry name" value="FAD-bd_PCMH-like_sf"/>
</dbReference>
<dbReference type="PANTHER" id="PTHR11748:SF119">
    <property type="entry name" value="D-2-HYDROXYGLUTARATE DEHYDROGENASE"/>
    <property type="match status" value="1"/>
</dbReference>
<dbReference type="PANTHER" id="PTHR11748">
    <property type="entry name" value="D-LACTATE DEHYDROGENASE"/>
    <property type="match status" value="1"/>
</dbReference>
<sequence length="933" mass="103892">MISTDASVFEIFPEEFIYPTDTDALRQRIQTALHKKQPITMRAGGTSLGGQAIGSGLLVDISKHLTRILDYRPELKEVDVEPGVIQDDLNAFVKQDNLRFAPDTSTSNRAMIGGMIGNNSCGSYSVYYGTTRDHVKAVEMILADGSQVRFDDLSAEQLHDKLNLQSLEGEIYRTVIDLLEKHGPEIVEHFPDPSIVRRTTGYALDVLYTDYQPFNPDGKPFNLTPLICGSEGTLGVITQATLNLVDLPTHRQLFCAHFDSVSTAMKAVPEYLQYDPAAIEIIDKATLDGTKNNVEQTHNRFWVKEDPEAVLVVELFDEDADRLQERLKSGQAWMLTQGAYACPIIEPQDSGKVWNLRKAGLGLLMGKPTRQKAVAVIEDAAIPVRALPDFYQDTQQLMSELGIGCVYYGHASVGLIHVRPEMDLATEAGRRTFQTVAERSSQLVKKYRGAISGEHGDGRIRAPFIKEQVGEAVYSYLVQLKRAFDPENLFNPGVIIGDAPVTANLRADRQPKQLLNPGYDWSKDLSLMDAVEKCNGAGACRKSAGSGTMCPSYQATREENYSTRGRSNLLRHALTEPSPVKALNQDELQDALSLCLGCKACKTECPASVDMARLKSEVLYQINRFSLSKLSIKFYGELMRLGAIFPAIYNWTQNLSLVKKVMGVDVRRTLPKLEKQSLSAWWKQHSKIPPEVPQNTHHTIWVLADLYIQYQEPKIGQAAIQTLQKLGFDVKPVFLKSSPRALLSQGLLKEAKQALTGIQQQLKDVAESDYIVGIEPSDTLVWRDEAKDLIAQNDQAWAFSSVLLFEELMLKLHAQMDLNLGPVPRTAWLHVHCHQKSLAQAQEAVKALNLIPELQIQYINSGCCGMSGEFGYKNYDVSLKIANQTLLPTLEKSQDDDLVIATGTSCRHQLEDFAEKHALHPAEIFHQAVCNRP</sequence>
<dbReference type="EMBL" id="CP035033">
    <property type="protein sequence ID" value="QAB14856.1"/>
    <property type="molecule type" value="Genomic_DNA"/>
</dbReference>
<keyword evidence="4" id="KW-0274">FAD</keyword>
<dbReference type="GO" id="GO:0004458">
    <property type="term" value="F:D-lactate dehydrogenase (cytochrome) activity"/>
    <property type="evidence" value="ECO:0007669"/>
    <property type="project" value="TreeGrafter"/>
</dbReference>
<comment type="cofactor">
    <cofactor evidence="1">
        <name>FAD</name>
        <dbReference type="ChEBI" id="CHEBI:57692"/>
    </cofactor>
</comment>
<evidence type="ECO:0000256" key="7">
    <source>
        <dbReference type="ARBA" id="ARBA00023014"/>
    </source>
</evidence>
<feature type="domain" description="4Fe-4S ferredoxin-type" evidence="8">
    <location>
        <begin position="584"/>
        <end position="617"/>
    </location>
</feature>
<dbReference type="GO" id="GO:0008720">
    <property type="term" value="F:D-lactate dehydrogenase (NAD+) activity"/>
    <property type="evidence" value="ECO:0007669"/>
    <property type="project" value="TreeGrafter"/>
</dbReference>
<dbReference type="InterPro" id="IPR009051">
    <property type="entry name" value="Helical_ferredxn"/>
</dbReference>
<dbReference type="InterPro" id="IPR004113">
    <property type="entry name" value="FAD-bd_oxidored_4_C"/>
</dbReference>
<dbReference type="SUPFAM" id="SSF56176">
    <property type="entry name" value="FAD-binding/transporter-associated domain-like"/>
    <property type="match status" value="1"/>
</dbReference>
<reference evidence="10 11" key="1">
    <citation type="journal article" date="2018" name="Environ. Microbiol.">
        <title>Genomes of ubiquitous marine and hypersaline Hydrogenovibrio, Thiomicrorhabdus and Thiomicrospira spp. encode a diversity of mechanisms to sustain chemolithoautotrophy in heterogeneous environments.</title>
        <authorList>
            <person name="Scott K.M."/>
            <person name="Williams J."/>
            <person name="Porter C.M.B."/>
            <person name="Russel S."/>
            <person name="Harmer T.L."/>
            <person name="Paul J.H."/>
            <person name="Antonen K.M."/>
            <person name="Bridges M.K."/>
            <person name="Camper G.J."/>
            <person name="Campla C.K."/>
            <person name="Casella L.G."/>
            <person name="Chase E."/>
            <person name="Conrad J.W."/>
            <person name="Cruz M.C."/>
            <person name="Dunlap D.S."/>
            <person name="Duran L."/>
            <person name="Fahsbender E.M."/>
            <person name="Goldsmith D.B."/>
            <person name="Keeley R.F."/>
            <person name="Kondoff M.R."/>
            <person name="Kussy B.I."/>
            <person name="Lane M.K."/>
            <person name="Lawler S."/>
            <person name="Leigh B.A."/>
            <person name="Lewis C."/>
            <person name="Lostal L.M."/>
            <person name="Marking D."/>
            <person name="Mancera P.A."/>
            <person name="McClenthan E.C."/>
            <person name="McIntyre E.A."/>
            <person name="Mine J.A."/>
            <person name="Modi S."/>
            <person name="Moore B.D."/>
            <person name="Morgan W.A."/>
            <person name="Nelson K.M."/>
            <person name="Nguyen K.N."/>
            <person name="Ogburn N."/>
            <person name="Parrino D.G."/>
            <person name="Pedapudi A.D."/>
            <person name="Pelham R.P."/>
            <person name="Preece A.M."/>
            <person name="Rampersad E.A."/>
            <person name="Richardson J.C."/>
            <person name="Rodgers C.M."/>
            <person name="Schaffer B.L."/>
            <person name="Sheridan N.E."/>
            <person name="Solone M.R."/>
            <person name="Staley Z.R."/>
            <person name="Tabuchi M."/>
            <person name="Waide R.J."/>
            <person name="Wanjugi P.W."/>
            <person name="Young S."/>
            <person name="Clum A."/>
            <person name="Daum C."/>
            <person name="Huntemann M."/>
            <person name="Ivanova N."/>
            <person name="Kyrpides N."/>
            <person name="Mikhailova N."/>
            <person name="Palaniappan K."/>
            <person name="Pillay M."/>
            <person name="Reddy T.B.K."/>
            <person name="Shapiro N."/>
            <person name="Stamatis D."/>
            <person name="Varghese N."/>
            <person name="Woyke T."/>
            <person name="Boden R."/>
            <person name="Freyermuth S.K."/>
            <person name="Kerfeld C.A."/>
        </authorList>
    </citation>
    <scope>NUCLEOTIDE SEQUENCE [LARGE SCALE GENOMIC DNA]</scope>
    <source>
        <strain evidence="10 11">JR-2</strain>
    </source>
</reference>
<dbReference type="Proteomes" id="UP000285478">
    <property type="component" value="Chromosome"/>
</dbReference>
<evidence type="ECO:0000256" key="3">
    <source>
        <dbReference type="ARBA" id="ARBA00022723"/>
    </source>
</evidence>
<dbReference type="GO" id="GO:0051536">
    <property type="term" value="F:iron-sulfur cluster binding"/>
    <property type="evidence" value="ECO:0007669"/>
    <property type="project" value="UniProtKB-KW"/>
</dbReference>
<proteinExistence type="predicted"/>
<dbReference type="Gene3D" id="3.30.465.10">
    <property type="match status" value="2"/>
</dbReference>
<dbReference type="AlphaFoldDB" id="A0A410H1R3"/>
<feature type="domain" description="FAD-binding PCMH-type" evidence="9">
    <location>
        <begin position="9"/>
        <end position="247"/>
    </location>
</feature>
<dbReference type="InterPro" id="IPR016164">
    <property type="entry name" value="FAD-linked_Oxase-like_C"/>
</dbReference>
<dbReference type="InterPro" id="IPR006094">
    <property type="entry name" value="Oxid_FAD_bind_N"/>
</dbReference>
<dbReference type="InterPro" id="IPR016169">
    <property type="entry name" value="FAD-bd_PCMH_sub2"/>
</dbReference>
<name>A0A410H1R3_9GAMM</name>
<accession>A0A410H1R3</accession>
<dbReference type="Pfam" id="PF13183">
    <property type="entry name" value="Fer4_8"/>
    <property type="match status" value="1"/>
</dbReference>
<dbReference type="SUPFAM" id="SSF46548">
    <property type="entry name" value="alpha-helical ferredoxin"/>
    <property type="match status" value="1"/>
</dbReference>
<evidence type="ECO:0000259" key="8">
    <source>
        <dbReference type="PROSITE" id="PS51379"/>
    </source>
</evidence>
<dbReference type="PROSITE" id="PS00198">
    <property type="entry name" value="4FE4S_FER_1"/>
    <property type="match status" value="1"/>
</dbReference>
<evidence type="ECO:0000256" key="5">
    <source>
        <dbReference type="ARBA" id="ARBA00023002"/>
    </source>
</evidence>
<dbReference type="Pfam" id="PF02913">
    <property type="entry name" value="FAD-oxidase_C"/>
    <property type="match status" value="1"/>
</dbReference>
<keyword evidence="5" id="KW-0560">Oxidoreductase</keyword>
<dbReference type="KEGG" id="htr:EPV75_03780"/>